<keyword evidence="3" id="KW-1185">Reference proteome</keyword>
<gene>
    <name evidence="2" type="ORF">B0T24DRAFT_4152</name>
</gene>
<evidence type="ECO:0000313" key="3">
    <source>
        <dbReference type="Proteomes" id="UP001287356"/>
    </source>
</evidence>
<organism evidence="2 3">
    <name type="scientific">Lasiosphaeria ovina</name>
    <dbReference type="NCBI Taxonomy" id="92902"/>
    <lineage>
        <taxon>Eukaryota</taxon>
        <taxon>Fungi</taxon>
        <taxon>Dikarya</taxon>
        <taxon>Ascomycota</taxon>
        <taxon>Pezizomycotina</taxon>
        <taxon>Sordariomycetes</taxon>
        <taxon>Sordariomycetidae</taxon>
        <taxon>Sordariales</taxon>
        <taxon>Lasiosphaeriaceae</taxon>
        <taxon>Lasiosphaeria</taxon>
    </lineage>
</organism>
<accession>A0AAE0TWN9</accession>
<reference evidence="2" key="1">
    <citation type="journal article" date="2023" name="Mol. Phylogenet. Evol.">
        <title>Genome-scale phylogeny and comparative genomics of the fungal order Sordariales.</title>
        <authorList>
            <person name="Hensen N."/>
            <person name="Bonometti L."/>
            <person name="Westerberg I."/>
            <person name="Brannstrom I.O."/>
            <person name="Guillou S."/>
            <person name="Cros-Aarteil S."/>
            <person name="Calhoun S."/>
            <person name="Haridas S."/>
            <person name="Kuo A."/>
            <person name="Mondo S."/>
            <person name="Pangilinan J."/>
            <person name="Riley R."/>
            <person name="LaButti K."/>
            <person name="Andreopoulos B."/>
            <person name="Lipzen A."/>
            <person name="Chen C."/>
            <person name="Yan M."/>
            <person name="Daum C."/>
            <person name="Ng V."/>
            <person name="Clum A."/>
            <person name="Steindorff A."/>
            <person name="Ohm R.A."/>
            <person name="Martin F."/>
            <person name="Silar P."/>
            <person name="Natvig D.O."/>
            <person name="Lalanne C."/>
            <person name="Gautier V."/>
            <person name="Ament-Velasquez S.L."/>
            <person name="Kruys A."/>
            <person name="Hutchinson M.I."/>
            <person name="Powell A.J."/>
            <person name="Barry K."/>
            <person name="Miller A.N."/>
            <person name="Grigoriev I.V."/>
            <person name="Debuchy R."/>
            <person name="Gladieux P."/>
            <person name="Hiltunen Thoren M."/>
            <person name="Johannesson H."/>
        </authorList>
    </citation>
    <scope>NUCLEOTIDE SEQUENCE</scope>
    <source>
        <strain evidence="2">CBS 958.72</strain>
    </source>
</reference>
<name>A0AAE0TWN9_9PEZI</name>
<feature type="compositionally biased region" description="Basic and acidic residues" evidence="1">
    <location>
        <begin position="9"/>
        <end position="18"/>
    </location>
</feature>
<protein>
    <submittedName>
        <fullName evidence="2">Uncharacterized protein</fullName>
    </submittedName>
</protein>
<evidence type="ECO:0000256" key="1">
    <source>
        <dbReference type="SAM" id="MobiDB-lite"/>
    </source>
</evidence>
<dbReference type="EMBL" id="JAULSN010000001">
    <property type="protein sequence ID" value="KAK3382238.1"/>
    <property type="molecule type" value="Genomic_DNA"/>
</dbReference>
<evidence type="ECO:0000313" key="2">
    <source>
        <dbReference type="EMBL" id="KAK3382238.1"/>
    </source>
</evidence>
<reference evidence="2" key="2">
    <citation type="submission" date="2023-06" db="EMBL/GenBank/DDBJ databases">
        <authorList>
            <consortium name="Lawrence Berkeley National Laboratory"/>
            <person name="Haridas S."/>
            <person name="Hensen N."/>
            <person name="Bonometti L."/>
            <person name="Westerberg I."/>
            <person name="Brannstrom I.O."/>
            <person name="Guillou S."/>
            <person name="Cros-Aarteil S."/>
            <person name="Calhoun S."/>
            <person name="Kuo A."/>
            <person name="Mondo S."/>
            <person name="Pangilinan J."/>
            <person name="Riley R."/>
            <person name="Labutti K."/>
            <person name="Andreopoulos B."/>
            <person name="Lipzen A."/>
            <person name="Chen C."/>
            <person name="Yanf M."/>
            <person name="Daum C."/>
            <person name="Ng V."/>
            <person name="Clum A."/>
            <person name="Steindorff A."/>
            <person name="Ohm R."/>
            <person name="Martin F."/>
            <person name="Silar P."/>
            <person name="Natvig D."/>
            <person name="Lalanne C."/>
            <person name="Gautier V."/>
            <person name="Ament-Velasquez S.L."/>
            <person name="Kruys A."/>
            <person name="Hutchinson M.I."/>
            <person name="Powell A.J."/>
            <person name="Barry K."/>
            <person name="Miller A.N."/>
            <person name="Grigoriev I.V."/>
            <person name="Debuchy R."/>
            <person name="Gladieux P."/>
            <person name="Thoren M.H."/>
            <person name="Johannesson H."/>
        </authorList>
    </citation>
    <scope>NUCLEOTIDE SEQUENCE</scope>
    <source>
        <strain evidence="2">CBS 958.72</strain>
    </source>
</reference>
<feature type="region of interest" description="Disordered" evidence="1">
    <location>
        <begin position="1"/>
        <end position="31"/>
    </location>
</feature>
<dbReference type="Proteomes" id="UP001287356">
    <property type="component" value="Unassembled WGS sequence"/>
</dbReference>
<sequence>MNSQKPAAAHKETGESHKAGQATSTYVPSPEETVVRQALNKISVFAKTRTDAKFGYSTPGEVMVEMKKLLQTNSEEVVIRAEFDIVRAGFCETQAEAVEKLLKLCVTPPSSDGGSAAGSSSGRSEASATAEFVYKYRNRPEYTGNAAVVAYTLQKKLNMLGSDYSNSLVDETIKIMKHDAKPPKPPATVAKGEDSVVHIYNNEPEYVKKVIEAYAKALVNLKDQGTQLGETLASYSGMGDLSTIKKRG</sequence>
<dbReference type="AlphaFoldDB" id="A0AAE0TWN9"/>
<proteinExistence type="predicted"/>
<comment type="caution">
    <text evidence="2">The sequence shown here is derived from an EMBL/GenBank/DDBJ whole genome shotgun (WGS) entry which is preliminary data.</text>
</comment>